<dbReference type="GeneID" id="29124729"/>
<dbReference type="RefSeq" id="YP_009301274.1">
    <property type="nucleotide sequence ID" value="NC_031231.1"/>
</dbReference>
<evidence type="ECO:0000313" key="2">
    <source>
        <dbReference type="Proteomes" id="UP000201386"/>
    </source>
</evidence>
<evidence type="ECO:0000313" key="1">
    <source>
        <dbReference type="EMBL" id="AMM44187.1"/>
    </source>
</evidence>
<reference evidence="1 2" key="1">
    <citation type="submission" date="2016-02" db="EMBL/GenBank/DDBJ databases">
        <authorList>
            <person name="Lynch K.C."/>
            <person name="Doan M."/>
            <person name="Paisley J.T."/>
            <person name="Allen K.G."/>
            <person name="Gaffney B.L."/>
            <person name="Rinehart C.A."/>
            <person name="King R.A."/>
            <person name="Staples A."/>
            <person name="Bowman C.A."/>
            <person name="Russell D.A."/>
            <person name="Pope W.H."/>
            <person name="Jacobs-Sera D."/>
            <person name="Hendrix R.W."/>
            <person name="Hatfull G.F."/>
        </authorList>
    </citation>
    <scope>NUCLEOTIDE SEQUENCE [LARGE SCALE GENOMIC DNA]</scope>
</reference>
<dbReference type="Proteomes" id="UP000201386">
    <property type="component" value="Segment"/>
</dbReference>
<organism evidence="1 2">
    <name type="scientific">Arthrobacter phage KellEzio</name>
    <dbReference type="NCBI Taxonomy" id="1796995"/>
    <lineage>
        <taxon>Viruses</taxon>
        <taxon>Duplodnaviria</taxon>
        <taxon>Heunggongvirae</taxon>
        <taxon>Uroviricota</taxon>
        <taxon>Caudoviricetes</taxon>
        <taxon>Kelleziovirus</taxon>
        <taxon>Kelleziovirus kellezzio</taxon>
    </lineage>
</organism>
<accession>A0A140G6A2</accession>
<proteinExistence type="predicted"/>
<dbReference type="KEGG" id="vg:29124729"/>
<gene>
    <name evidence="1" type="primary">17</name>
    <name evidence="1" type="ORF">KELLEZIO_17</name>
</gene>
<sequence>MSTNLSSQPRLSGTWGLQPLLACRALLTITEDEDREFVLRYMQKNNPRRMKDLHPEIRALLKEHGVKPPTTNP</sequence>
<protein>
    <submittedName>
        <fullName evidence="1">Uncharacterized protein</fullName>
    </submittedName>
</protein>
<name>A0A140G6A2_9CAUD</name>
<keyword evidence="2" id="KW-1185">Reference proteome</keyword>
<dbReference type="EMBL" id="KU647626">
    <property type="protein sequence ID" value="AMM44187.1"/>
    <property type="molecule type" value="Genomic_DNA"/>
</dbReference>